<evidence type="ECO:0000313" key="2">
    <source>
        <dbReference type="Proteomes" id="UP000198702"/>
    </source>
</evidence>
<name>A0A7Z7CZB3_9MICO</name>
<dbReference type="Proteomes" id="UP000198702">
    <property type="component" value="Unassembled WGS sequence"/>
</dbReference>
<gene>
    <name evidence="1" type="ORF">SAMN04487751_2711</name>
</gene>
<dbReference type="EMBL" id="FOQZ01000006">
    <property type="protein sequence ID" value="SFI71028.1"/>
    <property type="molecule type" value="Genomic_DNA"/>
</dbReference>
<comment type="caution">
    <text evidence="1">The sequence shown here is derived from an EMBL/GenBank/DDBJ whole genome shotgun (WGS) entry which is preliminary data.</text>
</comment>
<proteinExistence type="predicted"/>
<dbReference type="AlphaFoldDB" id="A0A7Z7CZB3"/>
<dbReference type="RefSeq" id="WP_051526384.1">
    <property type="nucleotide sequence ID" value="NZ_FOQZ01000006.1"/>
</dbReference>
<organism evidence="1 2">
    <name type="scientific">Microbacterium saccharophilum</name>
    <dbReference type="NCBI Taxonomy" id="1213358"/>
    <lineage>
        <taxon>Bacteria</taxon>
        <taxon>Bacillati</taxon>
        <taxon>Actinomycetota</taxon>
        <taxon>Actinomycetes</taxon>
        <taxon>Micrococcales</taxon>
        <taxon>Microbacteriaceae</taxon>
        <taxon>Microbacterium</taxon>
    </lineage>
</organism>
<evidence type="ECO:0000313" key="1">
    <source>
        <dbReference type="EMBL" id="SFI71028.1"/>
    </source>
</evidence>
<reference evidence="1 2" key="1">
    <citation type="submission" date="2016-10" db="EMBL/GenBank/DDBJ databases">
        <authorList>
            <person name="Varghese N."/>
            <person name="Submissions S."/>
        </authorList>
    </citation>
    <scope>NUCLEOTIDE SEQUENCE [LARGE SCALE GENOMIC DNA]</scope>
    <source>
        <strain evidence="1 2">UNC380MFSha3.1</strain>
    </source>
</reference>
<accession>A0A7Z7CZB3</accession>
<protein>
    <submittedName>
        <fullName evidence="1">Uncharacterized protein</fullName>
    </submittedName>
</protein>
<sequence length="112" mass="11883">MQRLHYTGDSILMADETAAALLDYASALAEANASDVVAVPAVDEEGRSTKAELLIGPASQLYTMPVAGLDEVPPDADVIAELQLRAAKVRPSRPITEETELSTFVQGDDDLV</sequence>